<sequence>MFNIDSLVMAKGDYSSKWGGSRNGYEKGKKDANDSMINKVIDIIGKIADAFFEARKKR</sequence>
<organism evidence="1 2">
    <name type="scientific">Algoriphagus yeomjeoni</name>
    <dbReference type="NCBI Taxonomy" id="291403"/>
    <lineage>
        <taxon>Bacteria</taxon>
        <taxon>Pseudomonadati</taxon>
        <taxon>Bacteroidota</taxon>
        <taxon>Cytophagia</taxon>
        <taxon>Cytophagales</taxon>
        <taxon>Cyclobacteriaceae</taxon>
        <taxon>Algoriphagus</taxon>
    </lineage>
</organism>
<reference evidence="1 2" key="1">
    <citation type="submission" date="2018-06" db="EMBL/GenBank/DDBJ databases">
        <title>Genomic Encyclopedia of Archaeal and Bacterial Type Strains, Phase II (KMG-II): from individual species to whole genera.</title>
        <authorList>
            <person name="Goeker M."/>
        </authorList>
    </citation>
    <scope>NUCLEOTIDE SEQUENCE [LARGE SCALE GENOMIC DNA]</scope>
    <source>
        <strain evidence="1 2">DSM 23446</strain>
    </source>
</reference>
<comment type="caution">
    <text evidence="1">The sequence shown here is derived from an EMBL/GenBank/DDBJ whole genome shotgun (WGS) entry which is preliminary data.</text>
</comment>
<dbReference type="EMBL" id="QLLK01000018">
    <property type="protein sequence ID" value="RAI84187.1"/>
    <property type="molecule type" value="Genomic_DNA"/>
</dbReference>
<gene>
    <name evidence="1" type="ORF">LV83_04080</name>
</gene>
<dbReference type="RefSeq" id="WP_158530634.1">
    <property type="nucleotide sequence ID" value="NZ_QLLK01000018.1"/>
</dbReference>
<dbReference type="Proteomes" id="UP000249610">
    <property type="component" value="Unassembled WGS sequence"/>
</dbReference>
<evidence type="ECO:0000313" key="2">
    <source>
        <dbReference type="Proteomes" id="UP000249610"/>
    </source>
</evidence>
<name>A0A327NYF5_9BACT</name>
<keyword evidence="2" id="KW-1185">Reference proteome</keyword>
<protein>
    <submittedName>
        <fullName evidence="1">Uncharacterized protein</fullName>
    </submittedName>
</protein>
<accession>A0A327NYF5</accession>
<proteinExistence type="predicted"/>
<dbReference type="AlphaFoldDB" id="A0A327NYF5"/>
<evidence type="ECO:0000313" key="1">
    <source>
        <dbReference type="EMBL" id="RAI84187.1"/>
    </source>
</evidence>